<reference evidence="1 2" key="1">
    <citation type="submission" date="2009-12" db="EMBL/GenBank/DDBJ databases">
        <title>Genome Sequence of Lactobacillus gasseri 224-1.</title>
        <authorList>
            <person name="Durkin A.S."/>
            <person name="Madupu R."/>
            <person name="Torralba M."/>
            <person name="Methe B."/>
            <person name="Sutton G."/>
            <person name="Strausberg R.L."/>
            <person name="Nelson K.E."/>
        </authorList>
    </citation>
    <scope>NUCLEOTIDE SEQUENCE [LARGE SCALE GENOMIC DNA]</scope>
    <source>
        <strain evidence="1 2">224-1</strain>
    </source>
</reference>
<proteinExistence type="predicted"/>
<gene>
    <name evidence="1" type="ORF">HMPREF9209_0447</name>
</gene>
<evidence type="ECO:0000313" key="2">
    <source>
        <dbReference type="Proteomes" id="UP000003684"/>
    </source>
</evidence>
<sequence length="44" mass="5133">MSKNLEIESKTLLDKDTYEKMRDAFTAKSDFIQKTTTLIHLILT</sequence>
<dbReference type="Proteomes" id="UP000003684">
    <property type="component" value="Unassembled WGS sequence"/>
</dbReference>
<evidence type="ECO:0000313" key="1">
    <source>
        <dbReference type="EMBL" id="EFB62973.1"/>
    </source>
</evidence>
<dbReference type="AlphaFoldDB" id="D1YH90"/>
<protein>
    <submittedName>
        <fullName evidence="1">Uncharacterized protein</fullName>
    </submittedName>
</protein>
<organism evidence="1 2">
    <name type="scientific">Lactobacillus gasseri 224-1</name>
    <dbReference type="NCBI Taxonomy" id="679196"/>
    <lineage>
        <taxon>Bacteria</taxon>
        <taxon>Bacillati</taxon>
        <taxon>Bacillota</taxon>
        <taxon>Bacilli</taxon>
        <taxon>Lactobacillales</taxon>
        <taxon>Lactobacillaceae</taxon>
        <taxon>Lactobacillus</taxon>
    </lineage>
</organism>
<name>D1YH90_LACGS</name>
<dbReference type="EMBL" id="ADFT01000011">
    <property type="protein sequence ID" value="EFB62973.1"/>
    <property type="molecule type" value="Genomic_DNA"/>
</dbReference>
<accession>D1YH90</accession>
<comment type="caution">
    <text evidence="1">The sequence shown here is derived from an EMBL/GenBank/DDBJ whole genome shotgun (WGS) entry which is preliminary data.</text>
</comment>